<feature type="region of interest" description="Disordered" evidence="4">
    <location>
        <begin position="665"/>
        <end position="684"/>
    </location>
</feature>
<evidence type="ECO:0000256" key="1">
    <source>
        <dbReference type="ARBA" id="ARBA00022737"/>
    </source>
</evidence>
<feature type="repeat" description="ANK" evidence="3">
    <location>
        <begin position="76"/>
        <end position="108"/>
    </location>
</feature>
<dbReference type="InterPro" id="IPR002110">
    <property type="entry name" value="Ankyrin_rpt"/>
</dbReference>
<feature type="repeat" description="ANK" evidence="3">
    <location>
        <begin position="597"/>
        <end position="629"/>
    </location>
</feature>
<reference evidence="5 6" key="1">
    <citation type="submission" date="2020-03" db="EMBL/GenBank/DDBJ databases">
        <title>Dissostichus mawsoni Genome sequencing and assembly.</title>
        <authorList>
            <person name="Park H."/>
        </authorList>
    </citation>
    <scope>NUCLEOTIDE SEQUENCE [LARGE SCALE GENOMIC DNA]</scope>
    <source>
        <strain evidence="5">DM0001</strain>
        <tissue evidence="5">Muscle</tissue>
    </source>
</reference>
<feature type="repeat" description="ANK" evidence="3">
    <location>
        <begin position="424"/>
        <end position="456"/>
    </location>
</feature>
<feature type="repeat" description="ANK" evidence="3">
    <location>
        <begin position="457"/>
        <end position="478"/>
    </location>
</feature>
<dbReference type="PROSITE" id="PS50297">
    <property type="entry name" value="ANK_REP_REGION"/>
    <property type="match status" value="8"/>
</dbReference>
<feature type="repeat" description="ANK" evidence="3">
    <location>
        <begin position="495"/>
        <end position="517"/>
    </location>
</feature>
<feature type="repeat" description="ANK" evidence="3">
    <location>
        <begin position="189"/>
        <end position="221"/>
    </location>
</feature>
<keyword evidence="6" id="KW-1185">Reference proteome</keyword>
<evidence type="ECO:0000256" key="4">
    <source>
        <dbReference type="SAM" id="MobiDB-lite"/>
    </source>
</evidence>
<dbReference type="Proteomes" id="UP000518266">
    <property type="component" value="Unassembled WGS sequence"/>
</dbReference>
<sequence length="773" mass="82085">MLIYKSEDINALGLGSMPKITCGSPPSIGRWHPGASKQRSAMCRGHHPLAEQRQRHLDVACLLVSQGAEISCKDKRGYTPLHTSASSGQIAVVKHLLNLSVEIDESNAFGNTALHWRDAVVSELIDYGANVSQANNKGFTPLHFAAASTHGALCLEFLSRDGKSPLHMTAVSWTLHSLTDPHPEWRGVHDMFPLHLAALNAHSDCCRKLLSSGFQIDTPDSLGRSCLHAAAAGGNVECVKLLLSSGGDHNKRDKCGRRRVNLEPESEGVQAEREKEAALCLEFLLQSGATASLRDKQGYSSLLDRDDSHQDDPESLNAKSPLHLAAYHGHAQALEVLLQGEREVDQGDEGGRTPLALAALRATQSGASPRLTDSQYGRSAVHLAVMNGHTTCVRLLLDEVDGADLVDSADAQGQEANVNAASKHGLTALHLGLLCGQEECIQCLLEQEASVLIGDSRGRTPIHLAAARGHASWLSELLSIACSEPPVPPPLRDGRGYTPLHWACYYGHEGCVEVLLEQKGCRCIEGNPFTPLHCAVTPLHAAAFSGHVDCVQLILSHDAPVDTVDQSGRSALMMAAEKGRVGALETEDCSLNATNAALQTPLHLAARSGLKKAVQELLSRGANVQTVDENAGTLIECCSVPPLSLLRFPSLFPCLRLSLLFLPSSSSSSSSSPSSSTPPLSPSLSREVADCLALILATMMPFCSPCSSGAPSPGSLLRQLPPQQGSRVRASAPEGHGAPGTPTPDPPARENGERLGGLGDLLTDALPPPSDWR</sequence>
<evidence type="ECO:0000313" key="5">
    <source>
        <dbReference type="EMBL" id="KAF3843613.1"/>
    </source>
</evidence>
<evidence type="ECO:0000256" key="3">
    <source>
        <dbReference type="PROSITE-ProRule" id="PRU00023"/>
    </source>
</evidence>
<protein>
    <recommendedName>
        <fullName evidence="7">Ankyrin repeat domain 44</fullName>
    </recommendedName>
</protein>
<feature type="region of interest" description="Disordered" evidence="4">
    <location>
        <begin position="713"/>
        <end position="773"/>
    </location>
</feature>
<comment type="caution">
    <text evidence="5">The sequence shown here is derived from an EMBL/GenBank/DDBJ whole genome shotgun (WGS) entry which is preliminary data.</text>
</comment>
<dbReference type="PROSITE" id="PS50088">
    <property type="entry name" value="ANK_REPEAT"/>
    <property type="match status" value="10"/>
</dbReference>
<dbReference type="EMBL" id="JAAKFY010000018">
    <property type="protein sequence ID" value="KAF3843613.1"/>
    <property type="molecule type" value="Genomic_DNA"/>
</dbReference>
<dbReference type="Pfam" id="PF12796">
    <property type="entry name" value="Ank_2"/>
    <property type="match status" value="6"/>
</dbReference>
<keyword evidence="1" id="KW-0677">Repeat</keyword>
<feature type="repeat" description="ANK" evidence="3">
    <location>
        <begin position="534"/>
        <end position="566"/>
    </location>
</feature>
<dbReference type="PRINTS" id="PR01415">
    <property type="entry name" value="ANKYRIN"/>
</dbReference>
<dbReference type="SUPFAM" id="SSF48403">
    <property type="entry name" value="Ankyrin repeat"/>
    <property type="match status" value="4"/>
</dbReference>
<organism evidence="5 6">
    <name type="scientific">Dissostichus mawsoni</name>
    <name type="common">Antarctic cod</name>
    <dbReference type="NCBI Taxonomy" id="36200"/>
    <lineage>
        <taxon>Eukaryota</taxon>
        <taxon>Metazoa</taxon>
        <taxon>Chordata</taxon>
        <taxon>Craniata</taxon>
        <taxon>Vertebrata</taxon>
        <taxon>Euteleostomi</taxon>
        <taxon>Actinopterygii</taxon>
        <taxon>Neopterygii</taxon>
        <taxon>Teleostei</taxon>
        <taxon>Neoteleostei</taxon>
        <taxon>Acanthomorphata</taxon>
        <taxon>Eupercaria</taxon>
        <taxon>Perciformes</taxon>
        <taxon>Notothenioidei</taxon>
        <taxon>Nototheniidae</taxon>
        <taxon>Dissostichus</taxon>
    </lineage>
</organism>
<dbReference type="SMART" id="SM00248">
    <property type="entry name" value="ANK"/>
    <property type="match status" value="12"/>
</dbReference>
<evidence type="ECO:0000313" key="6">
    <source>
        <dbReference type="Proteomes" id="UP000518266"/>
    </source>
</evidence>
<feature type="repeat" description="ANK" evidence="3">
    <location>
        <begin position="317"/>
        <end position="349"/>
    </location>
</feature>
<keyword evidence="2 3" id="KW-0040">ANK repeat</keyword>
<dbReference type="OrthoDB" id="7464126at2759"/>
<dbReference type="InterPro" id="IPR036770">
    <property type="entry name" value="Ankyrin_rpt-contain_sf"/>
</dbReference>
<dbReference type="PANTHER" id="PTHR24123:SF82">
    <property type="entry name" value="SERINE_THREONINE-PROTEIN PHOSPHATASE 6 REGULATORY ANKYRIN REPEAT SUBUNIT B"/>
    <property type="match status" value="1"/>
</dbReference>
<feature type="repeat" description="ANK" evidence="3">
    <location>
        <begin position="376"/>
        <end position="408"/>
    </location>
</feature>
<dbReference type="PANTHER" id="PTHR24123">
    <property type="entry name" value="ANKYRIN REPEAT-CONTAINING"/>
    <property type="match status" value="1"/>
</dbReference>
<accession>A0A7J5Y3G6</accession>
<dbReference type="Gene3D" id="1.25.40.20">
    <property type="entry name" value="Ankyrin repeat-containing domain"/>
    <property type="match status" value="6"/>
</dbReference>
<feature type="repeat" description="ANK" evidence="3">
    <location>
        <begin position="222"/>
        <end position="254"/>
    </location>
</feature>
<evidence type="ECO:0008006" key="7">
    <source>
        <dbReference type="Google" id="ProtNLM"/>
    </source>
</evidence>
<proteinExistence type="predicted"/>
<name>A0A7J5Y3G6_DISMA</name>
<gene>
    <name evidence="5" type="ORF">F7725_002462</name>
</gene>
<dbReference type="AlphaFoldDB" id="A0A7J5Y3G6"/>
<dbReference type="InterPro" id="IPR051165">
    <property type="entry name" value="Multifunctional_ANK_Repeat"/>
</dbReference>
<evidence type="ECO:0000256" key="2">
    <source>
        <dbReference type="ARBA" id="ARBA00023043"/>
    </source>
</evidence>